<evidence type="ECO:0000313" key="1">
    <source>
        <dbReference type="EMBL" id="KAJ0179666.1"/>
    </source>
</evidence>
<evidence type="ECO:0000313" key="2">
    <source>
        <dbReference type="Proteomes" id="UP000824533"/>
    </source>
</evidence>
<reference evidence="1 2" key="1">
    <citation type="journal article" date="2021" name="Front. Genet.">
        <title>Chromosome-Level Genome Assembly Reveals Significant Gene Expansion in the Toll and IMD Signaling Pathways of Dendrolimus kikuchii.</title>
        <authorList>
            <person name="Zhou J."/>
            <person name="Wu P."/>
            <person name="Xiong Z."/>
            <person name="Liu N."/>
            <person name="Zhao N."/>
            <person name="Ji M."/>
            <person name="Qiu Y."/>
            <person name="Yang B."/>
        </authorList>
    </citation>
    <scope>NUCLEOTIDE SEQUENCE [LARGE SCALE GENOMIC DNA]</scope>
    <source>
        <strain evidence="1">Ann1</strain>
    </source>
</reference>
<comment type="caution">
    <text evidence="1">The sequence shown here is derived from an EMBL/GenBank/DDBJ whole genome shotgun (WGS) entry which is preliminary data.</text>
</comment>
<accession>A0ACC1D706</accession>
<organism evidence="1 2">
    <name type="scientific">Dendrolimus kikuchii</name>
    <dbReference type="NCBI Taxonomy" id="765133"/>
    <lineage>
        <taxon>Eukaryota</taxon>
        <taxon>Metazoa</taxon>
        <taxon>Ecdysozoa</taxon>
        <taxon>Arthropoda</taxon>
        <taxon>Hexapoda</taxon>
        <taxon>Insecta</taxon>
        <taxon>Pterygota</taxon>
        <taxon>Neoptera</taxon>
        <taxon>Endopterygota</taxon>
        <taxon>Lepidoptera</taxon>
        <taxon>Glossata</taxon>
        <taxon>Ditrysia</taxon>
        <taxon>Bombycoidea</taxon>
        <taxon>Lasiocampidae</taxon>
        <taxon>Dendrolimus</taxon>
    </lineage>
</organism>
<gene>
    <name evidence="1" type="ORF">K1T71_004257</name>
</gene>
<dbReference type="EMBL" id="CM034393">
    <property type="protein sequence ID" value="KAJ0179666.1"/>
    <property type="molecule type" value="Genomic_DNA"/>
</dbReference>
<name>A0ACC1D706_9NEOP</name>
<keyword evidence="2" id="KW-1185">Reference proteome</keyword>
<sequence length="649" mass="74115">MAGSGRVVRSIIKMLAYLAYLLAVLCSANCATFYDSYTGQPITKEEVKRHDKANNTFWCVNEIEPCDPDEFRRVDGSCNNLENPTRGAAHTPFVRVLPPIYSEGFEPKKAKSGNNLPLARKLRTSLLADGTVPGQTFTQLAVNVWVFATADVVSLHDTVKYIAWKPYCCLPKGKTDRDCVPNQVPHDDRVFRFSDIRCLNLTRPESFQSIGCVPNNTVPERIVSSTPLIDLSVIYGNHLSSLLKKGRLFEKGLLKFEVSNGKIWPPSTKTQANVCFLNDKVQETRCHETPEDGLNTLAGINMVGVWVWRLHNVIANNLAAVNPCWDDDMLFYTARDINIAIFLQIYYYELLPIFFGRDNLIKDGMISPSLGHRDLYNPKILPQLSLEYPFVSRWVHVIQEGSLKMYDADGYYLKKYPIVNLTLKTGFFDVDENMEQLTRGNFLQTSAKIDYIIDPDIGTVGLGPHQRASDLCTSDAAKNRYFGFQSYVKYRDFCFGKPIRSFDDLDGIIDPERIEILKDLYESFEDIDLIVGIWVEKPIKGGFVPPTMYCLVVEQLIRNMISDRHWYERPNRPHAFNLEQLLEIRRYTVARLLCDVGDKVTRIQPSAFLKAGKYNQLRDCKSIPSLNYWAWRDSSCQQNDERGDNYGKN</sequence>
<protein>
    <submittedName>
        <fullName evidence="1">Uncharacterized protein</fullName>
    </submittedName>
</protein>
<dbReference type="Proteomes" id="UP000824533">
    <property type="component" value="Linkage Group LG07"/>
</dbReference>
<proteinExistence type="predicted"/>